<reference evidence="12" key="1">
    <citation type="journal article" date="2019" name="Int. J. Syst. Evol. Microbiol.">
        <title>The Global Catalogue of Microorganisms (GCM) 10K type strain sequencing project: providing services to taxonomists for standard genome sequencing and annotation.</title>
        <authorList>
            <consortium name="The Broad Institute Genomics Platform"/>
            <consortium name="The Broad Institute Genome Sequencing Center for Infectious Disease"/>
            <person name="Wu L."/>
            <person name="Ma J."/>
        </authorList>
    </citation>
    <scope>NUCLEOTIDE SEQUENCE [LARGE SCALE GENOMIC DNA]</scope>
    <source>
        <strain evidence="12">JCM 17738</strain>
    </source>
</reference>
<evidence type="ECO:0000256" key="6">
    <source>
        <dbReference type="ARBA" id="ARBA00022777"/>
    </source>
</evidence>
<keyword evidence="7" id="KW-0067">ATP-binding</keyword>
<dbReference type="PANTHER" id="PTHR24421:SF10">
    <property type="entry name" value="NITRATE_NITRITE SENSOR PROTEIN NARQ"/>
    <property type="match status" value="1"/>
</dbReference>
<keyword evidence="3" id="KW-0597">Phosphoprotein</keyword>
<keyword evidence="6" id="KW-0418">Kinase</keyword>
<evidence type="ECO:0000256" key="5">
    <source>
        <dbReference type="ARBA" id="ARBA00022741"/>
    </source>
</evidence>
<evidence type="ECO:0000259" key="10">
    <source>
        <dbReference type="SMART" id="SM00387"/>
    </source>
</evidence>
<protein>
    <recommendedName>
        <fullName evidence="2">histidine kinase</fullName>
        <ecNumber evidence="2">2.7.13.3</ecNumber>
    </recommendedName>
</protein>
<keyword evidence="5" id="KW-0547">Nucleotide-binding</keyword>
<evidence type="ECO:0000256" key="1">
    <source>
        <dbReference type="ARBA" id="ARBA00000085"/>
    </source>
</evidence>
<dbReference type="Pfam" id="PF02518">
    <property type="entry name" value="HATPase_c"/>
    <property type="match status" value="1"/>
</dbReference>
<feature type="domain" description="Histidine kinase/HSP90-like ATPase" evidence="10">
    <location>
        <begin position="504"/>
        <end position="594"/>
    </location>
</feature>
<keyword evidence="9" id="KW-0472">Membrane</keyword>
<dbReference type="InterPro" id="IPR036890">
    <property type="entry name" value="HATPase_C_sf"/>
</dbReference>
<evidence type="ECO:0000256" key="4">
    <source>
        <dbReference type="ARBA" id="ARBA00022679"/>
    </source>
</evidence>
<feature type="transmembrane region" description="Helical" evidence="9">
    <location>
        <begin position="208"/>
        <end position="230"/>
    </location>
</feature>
<evidence type="ECO:0000313" key="11">
    <source>
        <dbReference type="EMBL" id="GAA4399376.1"/>
    </source>
</evidence>
<dbReference type="SUPFAM" id="SSF55874">
    <property type="entry name" value="ATPase domain of HSP90 chaperone/DNA topoisomerase II/histidine kinase"/>
    <property type="match status" value="1"/>
</dbReference>
<name>A0ABP8K1P0_9MICO</name>
<dbReference type="SMART" id="SM00387">
    <property type="entry name" value="HATPase_c"/>
    <property type="match status" value="1"/>
</dbReference>
<keyword evidence="9" id="KW-1133">Transmembrane helix</keyword>
<keyword evidence="4" id="KW-0808">Transferase</keyword>
<feature type="transmembrane region" description="Helical" evidence="9">
    <location>
        <begin position="71"/>
        <end position="90"/>
    </location>
</feature>
<feature type="transmembrane region" description="Helical" evidence="9">
    <location>
        <begin position="151"/>
        <end position="172"/>
    </location>
</feature>
<dbReference type="InterPro" id="IPR011712">
    <property type="entry name" value="Sig_transdc_His_kin_sub3_dim/P"/>
</dbReference>
<feature type="transmembrane region" description="Helical" evidence="9">
    <location>
        <begin position="178"/>
        <end position="196"/>
    </location>
</feature>
<evidence type="ECO:0000256" key="7">
    <source>
        <dbReference type="ARBA" id="ARBA00022840"/>
    </source>
</evidence>
<proteinExistence type="predicted"/>
<keyword evidence="12" id="KW-1185">Reference proteome</keyword>
<comment type="caution">
    <text evidence="11">The sequence shown here is derived from an EMBL/GenBank/DDBJ whole genome shotgun (WGS) entry which is preliminary data.</text>
</comment>
<evidence type="ECO:0000313" key="12">
    <source>
        <dbReference type="Proteomes" id="UP001500390"/>
    </source>
</evidence>
<keyword evidence="8" id="KW-0902">Two-component regulatory system</keyword>
<dbReference type="EMBL" id="BAABFX010000033">
    <property type="protein sequence ID" value="GAA4399376.1"/>
    <property type="molecule type" value="Genomic_DNA"/>
</dbReference>
<dbReference type="RefSeq" id="WP_159899883.1">
    <property type="nucleotide sequence ID" value="NZ_BAABFX010000033.1"/>
</dbReference>
<dbReference type="InterPro" id="IPR050482">
    <property type="entry name" value="Sensor_HK_TwoCompSys"/>
</dbReference>
<dbReference type="Gene3D" id="1.20.5.1930">
    <property type="match status" value="1"/>
</dbReference>
<evidence type="ECO:0000256" key="9">
    <source>
        <dbReference type="SAM" id="Phobius"/>
    </source>
</evidence>
<keyword evidence="9" id="KW-0812">Transmembrane</keyword>
<organism evidence="11 12">
    <name type="scientific">Ornithinibacter aureus</name>
    <dbReference type="NCBI Taxonomy" id="622664"/>
    <lineage>
        <taxon>Bacteria</taxon>
        <taxon>Bacillati</taxon>
        <taxon>Actinomycetota</taxon>
        <taxon>Actinomycetes</taxon>
        <taxon>Micrococcales</taxon>
        <taxon>Intrasporangiaceae</taxon>
        <taxon>Ornithinibacter</taxon>
    </lineage>
</organism>
<dbReference type="EC" id="2.7.13.3" evidence="2"/>
<sequence>MSSTSVALAVAVLGLVWAASGLAMALLSRSTVSAIALTAAGAGTLAATITQATITQATTTGASGTPGLTRFLLVASWALAMPLAVTAYPALQWRHPVDAVALTTVLGAGILATLQPQSQPVLDATGVVLGSVLVAHTWWRLERAHSRARSALAWLAAVGTGAALIGLVVGFLTPTPAGAVMATLMVALLGPAMLVGATRPDVLDVRVVVVQLVVVAAVLIGYIALFTLLASLLEVILGRPAAVAELAVAGALATLPLPALRTALRGVVDELLFGLRADPLDAATHVAGSDVGDPVFALRAVREALDLPYAVLRVAGESVASSGRSATSTTTLPLTLGADVVGELEVGLRPGEVSLSGDDRNVLALVAPLLALTARSAALAAALQESREQSITAIEEERRRLRRDLHDGLGPRLSGIAFTADAARNSVRTDPDAAEALLAQLRAETSTAIDEIRGLVYAMRPPALDELGLVSAIRQQALALRTPEGTPLRLTVQAPPTLPPLTAAVEVAAYRIVVEALTNAARHSGSDTVTAALSADAGALTIEVHDRGAPRRGRWEAGVGMSSMRERAAEIGGSIEVGPGDTGGRVRARLPLSV</sequence>
<dbReference type="Pfam" id="PF07730">
    <property type="entry name" value="HisKA_3"/>
    <property type="match status" value="1"/>
</dbReference>
<comment type="catalytic activity">
    <reaction evidence="1">
        <text>ATP + protein L-histidine = ADP + protein N-phospho-L-histidine.</text>
        <dbReference type="EC" id="2.7.13.3"/>
    </reaction>
</comment>
<evidence type="ECO:0000256" key="8">
    <source>
        <dbReference type="ARBA" id="ARBA00023012"/>
    </source>
</evidence>
<dbReference type="InterPro" id="IPR003594">
    <property type="entry name" value="HATPase_dom"/>
</dbReference>
<evidence type="ECO:0000256" key="2">
    <source>
        <dbReference type="ARBA" id="ARBA00012438"/>
    </source>
</evidence>
<dbReference type="PANTHER" id="PTHR24421">
    <property type="entry name" value="NITRATE/NITRITE SENSOR PROTEIN NARX-RELATED"/>
    <property type="match status" value="1"/>
</dbReference>
<evidence type="ECO:0000256" key="3">
    <source>
        <dbReference type="ARBA" id="ARBA00022553"/>
    </source>
</evidence>
<dbReference type="Proteomes" id="UP001500390">
    <property type="component" value="Unassembled WGS sequence"/>
</dbReference>
<dbReference type="Gene3D" id="3.30.565.10">
    <property type="entry name" value="Histidine kinase-like ATPase, C-terminal domain"/>
    <property type="match status" value="1"/>
</dbReference>
<gene>
    <name evidence="11" type="ORF">GCM10023153_25430</name>
</gene>
<dbReference type="CDD" id="cd16917">
    <property type="entry name" value="HATPase_UhpB-NarQ-NarX-like"/>
    <property type="match status" value="1"/>
</dbReference>
<accession>A0ABP8K1P0</accession>